<dbReference type="InterPro" id="IPR029044">
    <property type="entry name" value="Nucleotide-diphossugar_trans"/>
</dbReference>
<keyword evidence="1" id="KW-1133">Transmembrane helix</keyword>
<reference evidence="3 4" key="1">
    <citation type="journal article" date="2016" name="Nat. Commun.">
        <title>Thousands of microbial genomes shed light on interconnected biogeochemical processes in an aquifer system.</title>
        <authorList>
            <person name="Anantharaman K."/>
            <person name="Brown C.T."/>
            <person name="Hug L.A."/>
            <person name="Sharon I."/>
            <person name="Castelle C.J."/>
            <person name="Probst A.J."/>
            <person name="Thomas B.C."/>
            <person name="Singh A."/>
            <person name="Wilkins M.J."/>
            <person name="Karaoz U."/>
            <person name="Brodie E.L."/>
            <person name="Williams K.H."/>
            <person name="Hubbard S.S."/>
            <person name="Banfield J.F."/>
        </authorList>
    </citation>
    <scope>NUCLEOTIDE SEQUENCE [LARGE SCALE GENOMIC DNA]</scope>
</reference>
<dbReference type="PANTHER" id="PTHR43179">
    <property type="entry name" value="RHAMNOSYLTRANSFERASE WBBL"/>
    <property type="match status" value="1"/>
</dbReference>
<dbReference type="AlphaFoldDB" id="A0A1F4S869"/>
<evidence type="ECO:0000256" key="1">
    <source>
        <dbReference type="SAM" id="Phobius"/>
    </source>
</evidence>
<dbReference type="CDD" id="cd04186">
    <property type="entry name" value="GT_2_like_c"/>
    <property type="match status" value="1"/>
</dbReference>
<dbReference type="PANTHER" id="PTHR43179:SF7">
    <property type="entry name" value="RHAMNOSYLTRANSFERASE WBBL"/>
    <property type="match status" value="1"/>
</dbReference>
<sequence length="307" mass="35504">MDQPTVSIILVNHNAKEMTRNCIQSIYDQTKTTSFEIILVDNNSTDGTKQLIESKFPQVKLIENRQNKGFSYANNQAISSASGKYLLLLNNDTVVKNEAIEKMIEHMEESPNIGVLTCKIIEPDGKLQRNCRAFPVSPFDTFFGRASLISRIFPNNVFTRKNTMTNWDYNSVKRVDWVSGAVMLIRKKVIDNVGKLDDNYYIYWEDTDYCKRVNDAGWEIWFIPDGEIIHFSGKGGGTRSLKLKFLTLYHMHKSAYYYFLKHLYKNIFHPMAIITYVGMILLVINKGILEIIKHFNPDYPKRGSEQK</sequence>
<dbReference type="Pfam" id="PF00535">
    <property type="entry name" value="Glycos_transf_2"/>
    <property type="match status" value="1"/>
</dbReference>
<keyword evidence="1" id="KW-0472">Membrane</keyword>
<dbReference type="EMBL" id="MEUA01000005">
    <property type="protein sequence ID" value="OGC16622.1"/>
    <property type="molecule type" value="Genomic_DNA"/>
</dbReference>
<dbReference type="Proteomes" id="UP000177905">
    <property type="component" value="Unassembled WGS sequence"/>
</dbReference>
<evidence type="ECO:0000259" key="2">
    <source>
        <dbReference type="Pfam" id="PF00535"/>
    </source>
</evidence>
<evidence type="ECO:0000313" key="4">
    <source>
        <dbReference type="Proteomes" id="UP000177905"/>
    </source>
</evidence>
<dbReference type="SUPFAM" id="SSF53448">
    <property type="entry name" value="Nucleotide-diphospho-sugar transferases"/>
    <property type="match status" value="1"/>
</dbReference>
<dbReference type="Gene3D" id="3.90.550.10">
    <property type="entry name" value="Spore Coat Polysaccharide Biosynthesis Protein SpsA, Chain A"/>
    <property type="match status" value="1"/>
</dbReference>
<accession>A0A1F4S869</accession>
<feature type="transmembrane region" description="Helical" evidence="1">
    <location>
        <begin position="267"/>
        <end position="284"/>
    </location>
</feature>
<name>A0A1F4S869_UNCSA</name>
<feature type="domain" description="Glycosyltransferase 2-like" evidence="2">
    <location>
        <begin position="7"/>
        <end position="122"/>
    </location>
</feature>
<keyword evidence="1" id="KW-0812">Transmembrane</keyword>
<evidence type="ECO:0000313" key="3">
    <source>
        <dbReference type="EMBL" id="OGC16622.1"/>
    </source>
</evidence>
<gene>
    <name evidence="3" type="ORF">A2290_03335</name>
</gene>
<protein>
    <recommendedName>
        <fullName evidence="2">Glycosyltransferase 2-like domain-containing protein</fullName>
    </recommendedName>
</protein>
<comment type="caution">
    <text evidence="3">The sequence shown here is derived from an EMBL/GenBank/DDBJ whole genome shotgun (WGS) entry which is preliminary data.</text>
</comment>
<organism evidence="3 4">
    <name type="scientific">candidate division WOR-1 bacterium RIFOXYB2_FULL_36_35</name>
    <dbReference type="NCBI Taxonomy" id="1802578"/>
    <lineage>
        <taxon>Bacteria</taxon>
        <taxon>Bacillati</taxon>
        <taxon>Saganbacteria</taxon>
    </lineage>
</organism>
<dbReference type="InterPro" id="IPR001173">
    <property type="entry name" value="Glyco_trans_2-like"/>
</dbReference>
<proteinExistence type="predicted"/>